<dbReference type="CDD" id="cd01562">
    <property type="entry name" value="Thr-dehyd"/>
    <property type="match status" value="1"/>
</dbReference>
<dbReference type="PANTHER" id="PTHR48078:SF11">
    <property type="entry name" value="THREONINE DEHYDRATASE, MITOCHONDRIAL"/>
    <property type="match status" value="1"/>
</dbReference>
<evidence type="ECO:0000256" key="9">
    <source>
        <dbReference type="ARBA" id="ARBA00023239"/>
    </source>
</evidence>
<keyword evidence="8 12" id="KW-0663">Pyridoxal phosphate</keyword>
<dbReference type="InterPro" id="IPR036052">
    <property type="entry name" value="TrpB-like_PALP_sf"/>
</dbReference>
<evidence type="ECO:0000256" key="10">
    <source>
        <dbReference type="ARBA" id="ARBA00023304"/>
    </source>
</evidence>
<evidence type="ECO:0000256" key="8">
    <source>
        <dbReference type="ARBA" id="ARBA00022898"/>
    </source>
</evidence>
<dbReference type="PANTHER" id="PTHR48078">
    <property type="entry name" value="THREONINE DEHYDRATASE, MITOCHONDRIAL-RELATED"/>
    <property type="match status" value="1"/>
</dbReference>
<dbReference type="InterPro" id="IPR001721">
    <property type="entry name" value="TD_ACT-like"/>
</dbReference>
<comment type="cofactor">
    <cofactor evidence="2 12">
        <name>pyridoxal 5'-phosphate</name>
        <dbReference type="ChEBI" id="CHEBI:597326"/>
    </cofactor>
</comment>
<keyword evidence="6 12" id="KW-0028">Amino-acid biosynthesis</keyword>
<dbReference type="InterPro" id="IPR050147">
    <property type="entry name" value="Ser/Thr_Dehydratase"/>
</dbReference>
<dbReference type="Pfam" id="PF00291">
    <property type="entry name" value="PALP"/>
    <property type="match status" value="1"/>
</dbReference>
<dbReference type="InterPro" id="IPR001926">
    <property type="entry name" value="TrpB-like_PALP"/>
</dbReference>
<protein>
    <recommendedName>
        <fullName evidence="12">L-threonine dehydratase</fullName>
        <ecNumber evidence="12">4.3.1.19</ecNumber>
    </recommendedName>
    <alternativeName>
        <fullName evidence="12">Threonine deaminase</fullName>
    </alternativeName>
</protein>
<dbReference type="InterPro" id="IPR000634">
    <property type="entry name" value="Ser/Thr_deHydtase_PyrdxlP-BS"/>
</dbReference>
<dbReference type="SUPFAM" id="SSF53686">
    <property type="entry name" value="Tryptophan synthase beta subunit-like PLP-dependent enzymes"/>
    <property type="match status" value="1"/>
</dbReference>
<comment type="similarity">
    <text evidence="4 12">Belongs to the serine/threonine dehydratase family.</text>
</comment>
<organism evidence="14 15">
    <name type="scientific">Roseivirga thermotolerans</name>
    <dbReference type="NCBI Taxonomy" id="1758176"/>
    <lineage>
        <taxon>Bacteria</taxon>
        <taxon>Pseudomonadati</taxon>
        <taxon>Bacteroidota</taxon>
        <taxon>Cytophagia</taxon>
        <taxon>Cytophagales</taxon>
        <taxon>Roseivirgaceae</taxon>
        <taxon>Roseivirga</taxon>
    </lineage>
</organism>
<evidence type="ECO:0000256" key="11">
    <source>
        <dbReference type="ARBA" id="ARBA00025527"/>
    </source>
</evidence>
<dbReference type="Proteomes" id="UP000658258">
    <property type="component" value="Unassembled WGS sequence"/>
</dbReference>
<evidence type="ECO:0000256" key="6">
    <source>
        <dbReference type="ARBA" id="ARBA00022605"/>
    </source>
</evidence>
<name>A0ABQ3I842_9BACT</name>
<proteinExistence type="inferred from homology"/>
<gene>
    <name evidence="12 14" type="primary">ilvA</name>
    <name evidence="14" type="ORF">GCM10011340_31180</name>
</gene>
<evidence type="ECO:0000313" key="14">
    <source>
        <dbReference type="EMBL" id="GHE72562.1"/>
    </source>
</evidence>
<keyword evidence="9 12" id="KW-0456">Lyase</keyword>
<dbReference type="Pfam" id="PF00585">
    <property type="entry name" value="Thr_dehydrat_C"/>
    <property type="match status" value="1"/>
</dbReference>
<evidence type="ECO:0000256" key="3">
    <source>
        <dbReference type="ARBA" id="ARBA00004810"/>
    </source>
</evidence>
<evidence type="ECO:0000256" key="1">
    <source>
        <dbReference type="ARBA" id="ARBA00001274"/>
    </source>
</evidence>
<comment type="function">
    <text evidence="11 12">Catalyzes the anaerobic formation of alpha-ketobutyrate and ammonia from threonine in a two-step reaction. The first step involved a dehydration of threonine and a production of enamine intermediates (aminocrotonate), which tautomerizes to its imine form (iminobutyrate). Both intermediates are unstable and short-lived. The second step is the nonenzymatic hydrolysis of the enamine/imine intermediates to form 2-ketobutyrate and free ammonia. In the low water environment of the cell, the second step is accelerated by RidA.</text>
</comment>
<evidence type="ECO:0000256" key="2">
    <source>
        <dbReference type="ARBA" id="ARBA00001933"/>
    </source>
</evidence>
<sequence length="420" mass="46768">MNTTTFYIPQLDDIEKAAERLQGVIQRTPLLPNLSFSEKHGANIQFKREDLQVVRSYKIRGAYNRISQLTGAEKENGVVCASAGNHAQGVAYSCRMLEVNATIFMPAPTPKQKVDQVKFFGKHWVDVVLIGDTFDDAYRLAQEYCKKQRAAFIHPFDDEQVIEGQGTVGLEILEDAHEPIDYLFLPVGGGGLAAGVSTIFKALSPKTKIIGIEPQGAPAMLQSVNSGKRVVLQSIDKFVDGAAVQSVGEKTFEICRNQLDELVTVPEGLVCTTILELYNREAIVVEPAGALSAAALSLFSRQIKGKNVVCVLSGSNNDISRTEEIRERSLLYEGLKHYFIVRFPQRAGALKEFLVEVLGPNDDIVHFEYTKKTAREKGPALIGIEHMRKEDFEPLLERMNSRNYQVEYLNEQPNLFGFIL</sequence>
<dbReference type="Gene3D" id="3.40.50.1100">
    <property type="match status" value="2"/>
</dbReference>
<keyword evidence="15" id="KW-1185">Reference proteome</keyword>
<dbReference type="EC" id="4.3.1.19" evidence="12"/>
<dbReference type="RefSeq" id="WP_189631215.1">
    <property type="nucleotide sequence ID" value="NZ_BNAG01000004.1"/>
</dbReference>
<dbReference type="NCBIfam" id="TIGR02079">
    <property type="entry name" value="THD1"/>
    <property type="match status" value="1"/>
</dbReference>
<dbReference type="EMBL" id="BNAG01000004">
    <property type="protein sequence ID" value="GHE72562.1"/>
    <property type="molecule type" value="Genomic_DNA"/>
</dbReference>
<comment type="pathway">
    <text evidence="3 12">Amino-acid biosynthesis; L-isoleucine biosynthesis; 2-oxobutanoate from L-threonine: step 1/1.</text>
</comment>
<evidence type="ECO:0000256" key="4">
    <source>
        <dbReference type="ARBA" id="ARBA00010869"/>
    </source>
</evidence>
<evidence type="ECO:0000256" key="7">
    <source>
        <dbReference type="ARBA" id="ARBA00022624"/>
    </source>
</evidence>
<keyword evidence="10 12" id="KW-0100">Branched-chain amino acid biosynthesis</keyword>
<dbReference type="InterPro" id="IPR038110">
    <property type="entry name" value="TD_ACT-like_sf"/>
</dbReference>
<comment type="catalytic activity">
    <reaction evidence="1 12">
        <text>L-threonine = 2-oxobutanoate + NH4(+)</text>
        <dbReference type="Rhea" id="RHEA:22108"/>
        <dbReference type="ChEBI" id="CHEBI:16763"/>
        <dbReference type="ChEBI" id="CHEBI:28938"/>
        <dbReference type="ChEBI" id="CHEBI:57926"/>
        <dbReference type="EC" id="4.3.1.19"/>
    </reaction>
</comment>
<comment type="caution">
    <text evidence="14">The sequence shown here is derived from an EMBL/GenBank/DDBJ whole genome shotgun (WGS) entry which is preliminary data.</text>
</comment>
<dbReference type="NCBIfam" id="NF006390">
    <property type="entry name" value="PRK08639.1"/>
    <property type="match status" value="1"/>
</dbReference>
<evidence type="ECO:0000256" key="12">
    <source>
        <dbReference type="RuleBase" id="RU362012"/>
    </source>
</evidence>
<reference evidence="15" key="1">
    <citation type="journal article" date="2019" name="Int. J. Syst. Evol. Microbiol.">
        <title>The Global Catalogue of Microorganisms (GCM) 10K type strain sequencing project: providing services to taxonomists for standard genome sequencing and annotation.</title>
        <authorList>
            <consortium name="The Broad Institute Genomics Platform"/>
            <consortium name="The Broad Institute Genome Sequencing Center for Infectious Disease"/>
            <person name="Wu L."/>
            <person name="Ma J."/>
        </authorList>
    </citation>
    <scope>NUCLEOTIDE SEQUENCE [LARGE SCALE GENOMIC DNA]</scope>
    <source>
        <strain evidence="15">CGMCC 1.15111</strain>
    </source>
</reference>
<evidence type="ECO:0000313" key="15">
    <source>
        <dbReference type="Proteomes" id="UP000658258"/>
    </source>
</evidence>
<dbReference type="Gene3D" id="3.40.1020.10">
    <property type="entry name" value="Biosynthetic Threonine Deaminase, Domain 3"/>
    <property type="match status" value="1"/>
</dbReference>
<dbReference type="InterPro" id="IPR011820">
    <property type="entry name" value="IlvA"/>
</dbReference>
<feature type="domain" description="ACT-like" evidence="13">
    <location>
        <begin position="337"/>
        <end position="411"/>
    </location>
</feature>
<evidence type="ECO:0000259" key="13">
    <source>
        <dbReference type="PROSITE" id="PS51672"/>
    </source>
</evidence>
<evidence type="ECO:0000256" key="5">
    <source>
        <dbReference type="ARBA" id="ARBA00011881"/>
    </source>
</evidence>
<accession>A0ABQ3I842</accession>
<dbReference type="CDD" id="cd04907">
    <property type="entry name" value="ACT_ThrD-I_2"/>
    <property type="match status" value="1"/>
</dbReference>
<comment type="subunit">
    <text evidence="5 12">Homotetramer.</text>
</comment>
<keyword evidence="7 12" id="KW-0412">Isoleucine biosynthesis</keyword>
<dbReference type="PROSITE" id="PS51672">
    <property type="entry name" value="ACT_LIKE"/>
    <property type="match status" value="1"/>
</dbReference>
<dbReference type="PROSITE" id="PS00165">
    <property type="entry name" value="DEHYDRATASE_SER_THR"/>
    <property type="match status" value="1"/>
</dbReference>